<dbReference type="AlphaFoldDB" id="A0A8E2FAS3"/>
<dbReference type="EMBL" id="KV748710">
    <property type="protein sequence ID" value="OCL13508.1"/>
    <property type="molecule type" value="Genomic_DNA"/>
</dbReference>
<protein>
    <submittedName>
        <fullName evidence="1">Uncharacterized protein</fullName>
    </submittedName>
</protein>
<keyword evidence="2" id="KW-1185">Reference proteome</keyword>
<accession>A0A8E2FAS3</accession>
<dbReference type="Proteomes" id="UP000250140">
    <property type="component" value="Unassembled WGS sequence"/>
</dbReference>
<name>A0A8E2FAS3_9PEZI</name>
<reference evidence="1 2" key="1">
    <citation type="journal article" date="2016" name="Nat. Commun.">
        <title>Ectomycorrhizal ecology is imprinted in the genome of the dominant symbiotic fungus Cenococcum geophilum.</title>
        <authorList>
            <consortium name="DOE Joint Genome Institute"/>
            <person name="Peter M."/>
            <person name="Kohler A."/>
            <person name="Ohm R.A."/>
            <person name="Kuo A."/>
            <person name="Krutzmann J."/>
            <person name="Morin E."/>
            <person name="Arend M."/>
            <person name="Barry K.W."/>
            <person name="Binder M."/>
            <person name="Choi C."/>
            <person name="Clum A."/>
            <person name="Copeland A."/>
            <person name="Grisel N."/>
            <person name="Haridas S."/>
            <person name="Kipfer T."/>
            <person name="LaButti K."/>
            <person name="Lindquist E."/>
            <person name="Lipzen A."/>
            <person name="Maire R."/>
            <person name="Meier B."/>
            <person name="Mihaltcheva S."/>
            <person name="Molinier V."/>
            <person name="Murat C."/>
            <person name="Poggeler S."/>
            <person name="Quandt C.A."/>
            <person name="Sperisen C."/>
            <person name="Tritt A."/>
            <person name="Tisserant E."/>
            <person name="Crous P.W."/>
            <person name="Henrissat B."/>
            <person name="Nehls U."/>
            <person name="Egli S."/>
            <person name="Spatafora J.W."/>
            <person name="Grigoriev I.V."/>
            <person name="Martin F.M."/>
        </authorList>
    </citation>
    <scope>NUCLEOTIDE SEQUENCE [LARGE SCALE GENOMIC DNA]</scope>
    <source>
        <strain evidence="1 2">CBS 207.34</strain>
    </source>
</reference>
<evidence type="ECO:0000313" key="2">
    <source>
        <dbReference type="Proteomes" id="UP000250140"/>
    </source>
</evidence>
<proteinExistence type="predicted"/>
<evidence type="ECO:0000313" key="1">
    <source>
        <dbReference type="EMBL" id="OCL13508.1"/>
    </source>
</evidence>
<organism evidence="1 2">
    <name type="scientific">Glonium stellatum</name>
    <dbReference type="NCBI Taxonomy" id="574774"/>
    <lineage>
        <taxon>Eukaryota</taxon>
        <taxon>Fungi</taxon>
        <taxon>Dikarya</taxon>
        <taxon>Ascomycota</taxon>
        <taxon>Pezizomycotina</taxon>
        <taxon>Dothideomycetes</taxon>
        <taxon>Pleosporomycetidae</taxon>
        <taxon>Gloniales</taxon>
        <taxon>Gloniaceae</taxon>
        <taxon>Glonium</taxon>
    </lineage>
</organism>
<sequence length="154" mass="17287">MVFGLRQSRWISLGETVQRTVFKMLDATAYPGGLISSTSGRHKLYYYAFPPDIFHGRHKDYQLSPTLSTFSTVFVKSDFHHWRSFGFRLKSAGSKRAQTISTAPATSLHTIEGACRKYESSALHYSAFDRTTISKTGAPLSSTLKQRLCGKIIQ</sequence>
<gene>
    <name evidence="1" type="ORF">AOQ84DRAFT_106111</name>
</gene>